<accession>A0A6A1UII0</accession>
<protein>
    <submittedName>
        <fullName evidence="1">Uncharacterized protein</fullName>
    </submittedName>
</protein>
<organism evidence="1 2">
    <name type="scientific">Morella rubra</name>
    <name type="common">Chinese bayberry</name>
    <dbReference type="NCBI Taxonomy" id="262757"/>
    <lineage>
        <taxon>Eukaryota</taxon>
        <taxon>Viridiplantae</taxon>
        <taxon>Streptophyta</taxon>
        <taxon>Embryophyta</taxon>
        <taxon>Tracheophyta</taxon>
        <taxon>Spermatophyta</taxon>
        <taxon>Magnoliopsida</taxon>
        <taxon>eudicotyledons</taxon>
        <taxon>Gunneridae</taxon>
        <taxon>Pentapetalae</taxon>
        <taxon>rosids</taxon>
        <taxon>fabids</taxon>
        <taxon>Fagales</taxon>
        <taxon>Myricaceae</taxon>
        <taxon>Morella</taxon>
    </lineage>
</organism>
<dbReference type="EMBL" id="RXIC02000237">
    <property type="protein sequence ID" value="KAB1200046.1"/>
    <property type="molecule type" value="Genomic_DNA"/>
</dbReference>
<proteinExistence type="predicted"/>
<reference evidence="1 2" key="1">
    <citation type="journal article" date="2019" name="Plant Biotechnol. J.">
        <title>The red bayberry genome and genetic basis of sex determination.</title>
        <authorList>
            <person name="Jia H.M."/>
            <person name="Jia H.J."/>
            <person name="Cai Q.L."/>
            <person name="Wang Y."/>
            <person name="Zhao H.B."/>
            <person name="Yang W.F."/>
            <person name="Wang G.Y."/>
            <person name="Li Y.H."/>
            <person name="Zhan D.L."/>
            <person name="Shen Y.T."/>
            <person name="Niu Q.F."/>
            <person name="Chang L."/>
            <person name="Qiu J."/>
            <person name="Zhao L."/>
            <person name="Xie H.B."/>
            <person name="Fu W.Y."/>
            <person name="Jin J."/>
            <person name="Li X.W."/>
            <person name="Jiao Y."/>
            <person name="Zhou C.C."/>
            <person name="Tu T."/>
            <person name="Chai C.Y."/>
            <person name="Gao J.L."/>
            <person name="Fan L.J."/>
            <person name="van de Weg E."/>
            <person name="Wang J.Y."/>
            <person name="Gao Z.S."/>
        </authorList>
    </citation>
    <scope>NUCLEOTIDE SEQUENCE [LARGE SCALE GENOMIC DNA]</scope>
    <source>
        <tissue evidence="1">Leaves</tissue>
    </source>
</reference>
<evidence type="ECO:0000313" key="2">
    <source>
        <dbReference type="Proteomes" id="UP000516437"/>
    </source>
</evidence>
<keyword evidence="2" id="KW-1185">Reference proteome</keyword>
<evidence type="ECO:0000313" key="1">
    <source>
        <dbReference type="EMBL" id="KAB1200046.1"/>
    </source>
</evidence>
<dbReference type="OrthoDB" id="1564766at2759"/>
<dbReference type="AlphaFoldDB" id="A0A6A1UII0"/>
<comment type="caution">
    <text evidence="1">The sequence shown here is derived from an EMBL/GenBank/DDBJ whole genome shotgun (WGS) entry which is preliminary data.</text>
</comment>
<gene>
    <name evidence="1" type="ORF">CJ030_MR0G008574</name>
</gene>
<sequence>MWMEVPDQVKLYVMNQVLRRSAIDRDNRAKMKIVHTSGARKKIEALQLQYESEGKPCTKVEIFAKVFGRKVGYLSGLGHSVQSVGSSSSVSSVDLARDWKRSDYR</sequence>
<dbReference type="Proteomes" id="UP000516437">
    <property type="component" value="Unassembled WGS sequence"/>
</dbReference>
<name>A0A6A1UII0_9ROSI</name>